<dbReference type="Proteomes" id="UP000743370">
    <property type="component" value="Unassembled WGS sequence"/>
</dbReference>
<organism evidence="1 2">
    <name type="scientific">Phaseolus angularis</name>
    <name type="common">Azuki bean</name>
    <name type="synonym">Vigna angularis</name>
    <dbReference type="NCBI Taxonomy" id="3914"/>
    <lineage>
        <taxon>Eukaryota</taxon>
        <taxon>Viridiplantae</taxon>
        <taxon>Streptophyta</taxon>
        <taxon>Embryophyta</taxon>
        <taxon>Tracheophyta</taxon>
        <taxon>Spermatophyta</taxon>
        <taxon>Magnoliopsida</taxon>
        <taxon>eudicotyledons</taxon>
        <taxon>Gunneridae</taxon>
        <taxon>Pentapetalae</taxon>
        <taxon>rosids</taxon>
        <taxon>fabids</taxon>
        <taxon>Fabales</taxon>
        <taxon>Fabaceae</taxon>
        <taxon>Papilionoideae</taxon>
        <taxon>50 kb inversion clade</taxon>
        <taxon>NPAAA clade</taxon>
        <taxon>indigoferoid/millettioid clade</taxon>
        <taxon>Phaseoleae</taxon>
        <taxon>Vigna</taxon>
    </lineage>
</organism>
<accession>A0A8T0JVM3</accession>
<reference evidence="1 2" key="1">
    <citation type="submission" date="2020-05" db="EMBL/GenBank/DDBJ databases">
        <title>Vigna angularis (adzuki bean) Var. LongXiaoDou No. 4 denovo assembly.</title>
        <authorList>
            <person name="Xiang H."/>
        </authorList>
    </citation>
    <scope>NUCLEOTIDE SEQUENCE [LARGE SCALE GENOMIC DNA]</scope>
    <source>
        <tissue evidence="1">Leaf</tissue>
    </source>
</reference>
<comment type="caution">
    <text evidence="1">The sequence shown here is derived from an EMBL/GenBank/DDBJ whole genome shotgun (WGS) entry which is preliminary data.</text>
</comment>
<evidence type="ECO:0000313" key="1">
    <source>
        <dbReference type="EMBL" id="KAG2384656.1"/>
    </source>
</evidence>
<dbReference type="AlphaFoldDB" id="A0A8T0JVM3"/>
<protein>
    <submittedName>
        <fullName evidence="1">Uncharacterized protein</fullName>
    </submittedName>
</protein>
<evidence type="ECO:0000313" key="2">
    <source>
        <dbReference type="Proteomes" id="UP000743370"/>
    </source>
</evidence>
<name>A0A8T0JVM3_PHAAN</name>
<gene>
    <name evidence="1" type="ORF">HKW66_Vig0117470</name>
</gene>
<proteinExistence type="predicted"/>
<sequence>MQDRCGGVRWCGKIRREGGPAPHIEVWRPHMEVPVVGVQRFCKSRFWKQLHLKMRTRVAAFRPAVALGAVLIAF</sequence>
<dbReference type="EMBL" id="JABFOF010000008">
    <property type="protein sequence ID" value="KAG2384656.1"/>
    <property type="molecule type" value="Genomic_DNA"/>
</dbReference>